<feature type="transmembrane region" description="Helical" evidence="10">
    <location>
        <begin position="27"/>
        <end position="51"/>
    </location>
</feature>
<evidence type="ECO:0000313" key="13">
    <source>
        <dbReference type="Proteomes" id="UP000016223"/>
    </source>
</evidence>
<dbReference type="Gene3D" id="1.10.3720.10">
    <property type="entry name" value="MetI-like"/>
    <property type="match status" value="1"/>
</dbReference>
<keyword evidence="4" id="KW-0813">Transport</keyword>
<gene>
    <name evidence="12" type="primary">pstA</name>
    <name evidence="12" type="ORF">VAPA_1c24530</name>
</gene>
<feature type="domain" description="ABC transmembrane type-1" evidence="11">
    <location>
        <begin position="83"/>
        <end position="286"/>
    </location>
</feature>
<keyword evidence="7 10" id="KW-0812">Transmembrane</keyword>
<dbReference type="PROSITE" id="PS50928">
    <property type="entry name" value="ABC_TM1"/>
    <property type="match status" value="1"/>
</dbReference>
<keyword evidence="6" id="KW-0592">Phosphate transport</keyword>
<keyword evidence="5 10" id="KW-1003">Cell membrane</keyword>
<feature type="transmembrane region" description="Helical" evidence="10">
    <location>
        <begin position="123"/>
        <end position="144"/>
    </location>
</feature>
<evidence type="ECO:0000259" key="11">
    <source>
        <dbReference type="PROSITE" id="PS50928"/>
    </source>
</evidence>
<dbReference type="GO" id="GO:0035435">
    <property type="term" value="P:phosphate ion transmembrane transport"/>
    <property type="evidence" value="ECO:0007669"/>
    <property type="project" value="InterPro"/>
</dbReference>
<accession>T1XAI1</accession>
<dbReference type="AlphaFoldDB" id="T1XAI1"/>
<reference evidence="12 13" key="1">
    <citation type="submission" date="2012-10" db="EMBL/GenBank/DDBJ databases">
        <title>Genome sequence of Variovorax paradoxus B4.</title>
        <authorList>
            <person name="Schuldes J."/>
            <person name="Brandt U."/>
            <person name="Hiessl S."/>
            <person name="Wuebbeler J.H."/>
            <person name="Thuermer A."/>
            <person name="Steinbuechel A."/>
            <person name="Daniel R."/>
        </authorList>
    </citation>
    <scope>NUCLEOTIDE SEQUENCE [LARGE SCALE GENOMIC DNA]</scope>
    <source>
        <strain evidence="12 13">B4</strain>
    </source>
</reference>
<comment type="subcellular location">
    <subcellularLocation>
        <location evidence="10">Cell inner membrane</location>
        <topology evidence="10">Multi-pass membrane protein</topology>
    </subcellularLocation>
    <subcellularLocation>
        <location evidence="1">Cell membrane</location>
        <topology evidence="1">Multi-pass membrane protein</topology>
    </subcellularLocation>
</comment>
<dbReference type="PANTHER" id="PTHR42922:SF1">
    <property type="entry name" value="PHOSPHATE TRANSPORT SYSTEM PERMEASE PROTEIN PSTA"/>
    <property type="match status" value="1"/>
</dbReference>
<dbReference type="RefSeq" id="WP_021007055.1">
    <property type="nucleotide sequence ID" value="NC_022247.1"/>
</dbReference>
<dbReference type="PATRIC" id="fig|1246301.3.peg.2482"/>
<feature type="transmembrane region" description="Helical" evidence="10">
    <location>
        <begin position="150"/>
        <end position="169"/>
    </location>
</feature>
<dbReference type="SUPFAM" id="SSF161098">
    <property type="entry name" value="MetI-like"/>
    <property type="match status" value="1"/>
</dbReference>
<evidence type="ECO:0000256" key="10">
    <source>
        <dbReference type="RuleBase" id="RU363043"/>
    </source>
</evidence>
<dbReference type="CDD" id="cd06261">
    <property type="entry name" value="TM_PBP2"/>
    <property type="match status" value="1"/>
</dbReference>
<evidence type="ECO:0000256" key="3">
    <source>
        <dbReference type="ARBA" id="ARBA00016864"/>
    </source>
</evidence>
<proteinExistence type="inferred from homology"/>
<evidence type="ECO:0000256" key="5">
    <source>
        <dbReference type="ARBA" id="ARBA00022475"/>
    </source>
</evidence>
<dbReference type="KEGG" id="vpd:VAPA_1c24530"/>
<dbReference type="PANTHER" id="PTHR42922">
    <property type="entry name" value="PHOSPHATE TRANSPORT SYSTEM PERMEASE PROTEIN PSTA"/>
    <property type="match status" value="1"/>
</dbReference>
<evidence type="ECO:0000256" key="2">
    <source>
        <dbReference type="ARBA" id="ARBA00007069"/>
    </source>
</evidence>
<dbReference type="OrthoDB" id="9775069at2"/>
<evidence type="ECO:0000256" key="4">
    <source>
        <dbReference type="ARBA" id="ARBA00022448"/>
    </source>
</evidence>
<organism evidence="12 13">
    <name type="scientific">Variovorax paradoxus B4</name>
    <dbReference type="NCBI Taxonomy" id="1246301"/>
    <lineage>
        <taxon>Bacteria</taxon>
        <taxon>Pseudomonadati</taxon>
        <taxon>Pseudomonadota</taxon>
        <taxon>Betaproteobacteria</taxon>
        <taxon>Burkholderiales</taxon>
        <taxon>Comamonadaceae</taxon>
        <taxon>Variovorax</taxon>
    </lineage>
</organism>
<evidence type="ECO:0000256" key="8">
    <source>
        <dbReference type="ARBA" id="ARBA00022989"/>
    </source>
</evidence>
<dbReference type="InterPro" id="IPR000515">
    <property type="entry name" value="MetI-like"/>
</dbReference>
<comment type="similarity">
    <text evidence="2 10">Belongs to the binding-protein-dependent transport system permease family. CysTW subfamily.</text>
</comment>
<dbReference type="HOGENOM" id="CLU_033621_2_0_4"/>
<keyword evidence="8 10" id="KW-1133">Transmembrane helix</keyword>
<evidence type="ECO:0000313" key="12">
    <source>
        <dbReference type="EMBL" id="AGU49553.1"/>
    </source>
</evidence>
<feature type="transmembrane region" description="Helical" evidence="10">
    <location>
        <begin position="267"/>
        <end position="289"/>
    </location>
</feature>
<dbReference type="Proteomes" id="UP000016223">
    <property type="component" value="Chromosome 1"/>
</dbReference>
<dbReference type="InterPro" id="IPR005672">
    <property type="entry name" value="Phosphate_PstA"/>
</dbReference>
<dbReference type="InterPro" id="IPR051408">
    <property type="entry name" value="Phosphate_transprt_permease"/>
</dbReference>
<dbReference type="NCBIfam" id="TIGR00974">
    <property type="entry name" value="3a0107s02c"/>
    <property type="match status" value="1"/>
</dbReference>
<protein>
    <recommendedName>
        <fullName evidence="3 10">Phosphate transport system permease protein PstA</fullName>
    </recommendedName>
</protein>
<sequence length="294" mass="31473">MTTAERLLSAQALDETRAAKFASRKRVNIIALTLSLAAMAFGVFWLVWILWETLRLGVGGLAIATFTEMTPPPNESGGIANAIFGSLVMVAMATFVGTPIGIMAGIYLAEYNPKGMLSSITRFVNDILLSAPSIVIGLFVYAVVVSQFKSFSGLAGALSLALIVIPVVIRTTENMLQLVPPGLREAAYALGTPKWKVIISITLKAARAGVVTGILLAVARIAGETAPLLFTALSNQFWTSDVTQPMASLPVTIFKFAMSPYENWQQLAWAGVFLITVAVLALNILARVLTRNKL</sequence>
<name>T1XAI1_VARPD</name>
<feature type="transmembrane region" description="Helical" evidence="10">
    <location>
        <begin position="205"/>
        <end position="223"/>
    </location>
</feature>
<keyword evidence="9 10" id="KW-0472">Membrane</keyword>
<dbReference type="InterPro" id="IPR035906">
    <property type="entry name" value="MetI-like_sf"/>
</dbReference>
<evidence type="ECO:0000256" key="7">
    <source>
        <dbReference type="ARBA" id="ARBA00022692"/>
    </source>
</evidence>
<feature type="transmembrane region" description="Helical" evidence="10">
    <location>
        <begin position="79"/>
        <end position="102"/>
    </location>
</feature>
<evidence type="ECO:0000256" key="1">
    <source>
        <dbReference type="ARBA" id="ARBA00004651"/>
    </source>
</evidence>
<dbReference type="GO" id="GO:0005886">
    <property type="term" value="C:plasma membrane"/>
    <property type="evidence" value="ECO:0007669"/>
    <property type="project" value="UniProtKB-SubCell"/>
</dbReference>
<evidence type="ECO:0000256" key="6">
    <source>
        <dbReference type="ARBA" id="ARBA00022592"/>
    </source>
</evidence>
<dbReference type="EMBL" id="CP003911">
    <property type="protein sequence ID" value="AGU49553.1"/>
    <property type="molecule type" value="Genomic_DNA"/>
</dbReference>
<evidence type="ECO:0000256" key="9">
    <source>
        <dbReference type="ARBA" id="ARBA00023136"/>
    </source>
</evidence>
<dbReference type="GO" id="GO:0005315">
    <property type="term" value="F:phosphate transmembrane transporter activity"/>
    <property type="evidence" value="ECO:0007669"/>
    <property type="project" value="InterPro"/>
</dbReference>
<dbReference type="NCBIfam" id="NF008430">
    <property type="entry name" value="PRK11268.1"/>
    <property type="match status" value="1"/>
</dbReference>
<dbReference type="Pfam" id="PF00528">
    <property type="entry name" value="BPD_transp_1"/>
    <property type="match status" value="1"/>
</dbReference>